<dbReference type="GO" id="GO:0008780">
    <property type="term" value="F:acyl-[acyl-carrier-protein]-UDP-N-acetylglucosamine O-acyltransferase activity"/>
    <property type="evidence" value="ECO:0007669"/>
    <property type="project" value="InterPro"/>
</dbReference>
<evidence type="ECO:0000313" key="2">
    <source>
        <dbReference type="Proteomes" id="UP000028073"/>
    </source>
</evidence>
<organism evidence="1 2">
    <name type="scientific">Endozoicomonas numazuensis</name>
    <dbReference type="NCBI Taxonomy" id="1137799"/>
    <lineage>
        <taxon>Bacteria</taxon>
        <taxon>Pseudomonadati</taxon>
        <taxon>Pseudomonadota</taxon>
        <taxon>Gammaproteobacteria</taxon>
        <taxon>Oceanospirillales</taxon>
        <taxon>Endozoicomonadaceae</taxon>
        <taxon>Endozoicomonas</taxon>
    </lineage>
</organism>
<evidence type="ECO:0000313" key="1">
    <source>
        <dbReference type="EMBL" id="KEQ19660.1"/>
    </source>
</evidence>
<dbReference type="OrthoDB" id="9807278at2"/>
<name>A0A081NMI7_9GAMM</name>
<dbReference type="PANTHER" id="PTHR43480">
    <property type="entry name" value="ACYL-[ACYL-CARRIER-PROTEIN]--UDP-N-ACETYLGLUCOSAMINE O-ACYLTRANSFERASE"/>
    <property type="match status" value="1"/>
</dbReference>
<dbReference type="InterPro" id="IPR011004">
    <property type="entry name" value="Trimer_LpxA-like_sf"/>
</dbReference>
<dbReference type="AlphaFoldDB" id="A0A081NMI7"/>
<dbReference type="EMBL" id="JOKH01000001">
    <property type="protein sequence ID" value="KEQ19660.1"/>
    <property type="molecule type" value="Genomic_DNA"/>
</dbReference>
<accession>A0A081NMI7</accession>
<dbReference type="InterPro" id="IPR010137">
    <property type="entry name" value="Lipid_A_LpxA"/>
</dbReference>
<dbReference type="PANTHER" id="PTHR43480:SF1">
    <property type="entry name" value="ACYL-[ACYL-CARRIER-PROTEIN]--UDP-N-ACETYLGLUCOSAMINE O-ACYLTRANSFERASE, MITOCHONDRIAL-RELATED"/>
    <property type="match status" value="1"/>
</dbReference>
<keyword evidence="2" id="KW-1185">Reference proteome</keyword>
<gene>
    <name evidence="1" type="ORF">GZ78_07170</name>
</gene>
<comment type="caution">
    <text evidence="1">The sequence shown here is derived from an EMBL/GenBank/DDBJ whole genome shotgun (WGS) entry which is preliminary data.</text>
</comment>
<evidence type="ECO:0008006" key="3">
    <source>
        <dbReference type="Google" id="ProtNLM"/>
    </source>
</evidence>
<sequence length="74" mass="8048">MANNSTLAGHVTIGDGVILGGFTAIHQFCKIGTYSMSAGNTTIFKDVPAFIMTRRLTENRQPGLKSRKNGHLFH</sequence>
<dbReference type="GO" id="GO:0008610">
    <property type="term" value="P:lipid biosynthetic process"/>
    <property type="evidence" value="ECO:0007669"/>
    <property type="project" value="InterPro"/>
</dbReference>
<protein>
    <recommendedName>
        <fullName evidence="3">UDP N-acetylglucosamine O-acyltransferase C-terminal domain-containing protein</fullName>
    </recommendedName>
</protein>
<dbReference type="RefSeq" id="WP_034833625.1">
    <property type="nucleotide sequence ID" value="NZ_JOKH01000001.1"/>
</dbReference>
<dbReference type="Gene3D" id="2.160.10.10">
    <property type="entry name" value="Hexapeptide repeat proteins"/>
    <property type="match status" value="1"/>
</dbReference>
<reference evidence="1 2" key="1">
    <citation type="submission" date="2014-06" db="EMBL/GenBank/DDBJ databases">
        <title>Whole Genome Sequences of Three Symbiotic Endozoicomonas Bacteria.</title>
        <authorList>
            <person name="Neave M.J."/>
            <person name="Apprill A."/>
            <person name="Voolstra C.R."/>
        </authorList>
    </citation>
    <scope>NUCLEOTIDE SEQUENCE [LARGE SCALE GENOMIC DNA]</scope>
    <source>
        <strain evidence="1 2">DSM 25634</strain>
    </source>
</reference>
<dbReference type="STRING" id="1137799.GZ78_07170"/>
<proteinExistence type="predicted"/>
<dbReference type="eggNOG" id="COG1043">
    <property type="taxonomic scope" value="Bacteria"/>
</dbReference>
<dbReference type="SUPFAM" id="SSF51161">
    <property type="entry name" value="Trimeric LpxA-like enzymes"/>
    <property type="match status" value="1"/>
</dbReference>
<dbReference type="Proteomes" id="UP000028073">
    <property type="component" value="Unassembled WGS sequence"/>
</dbReference>